<dbReference type="InterPro" id="IPR051448">
    <property type="entry name" value="CdaR-like_regulators"/>
</dbReference>
<dbReference type="Pfam" id="PF17853">
    <property type="entry name" value="GGDEF_2"/>
    <property type="match status" value="1"/>
</dbReference>
<protein>
    <recommendedName>
        <fullName evidence="7">PucR family transcriptional regulator</fullName>
    </recommendedName>
</protein>
<evidence type="ECO:0000259" key="2">
    <source>
        <dbReference type="Pfam" id="PF07905"/>
    </source>
</evidence>
<dbReference type="InterPro" id="IPR041522">
    <property type="entry name" value="CdaR_GGDEF"/>
</dbReference>
<feature type="domain" description="Purine catabolism PurC-like" evidence="2">
    <location>
        <begin position="5"/>
        <end position="119"/>
    </location>
</feature>
<gene>
    <name evidence="5" type="ORF">APZ18_11135</name>
</gene>
<dbReference type="Proteomes" id="UP000050833">
    <property type="component" value="Unassembled WGS sequence"/>
</dbReference>
<accession>A0AAW3JTW2</accession>
<keyword evidence="6" id="KW-1185">Reference proteome</keyword>
<evidence type="ECO:0000313" key="6">
    <source>
        <dbReference type="Proteomes" id="UP000050833"/>
    </source>
</evidence>
<dbReference type="InterPro" id="IPR042070">
    <property type="entry name" value="PucR_C-HTH_sf"/>
</dbReference>
<evidence type="ECO:0008006" key="7">
    <source>
        <dbReference type="Google" id="ProtNLM"/>
    </source>
</evidence>
<reference evidence="5 6" key="1">
    <citation type="submission" date="2015-10" db="EMBL/GenBank/DDBJ databases">
        <title>Butyribacter intestini gen. nov., sp. nov., a butyric acid-producing bacterium of the family Lachnospiraceae isolated from the human faeces.</title>
        <authorList>
            <person name="Zou Y."/>
            <person name="Xue W."/>
            <person name="Luo G."/>
            <person name="Lv M."/>
        </authorList>
    </citation>
    <scope>NUCLEOTIDE SEQUENCE [LARGE SCALE GENOMIC DNA]</scope>
    <source>
        <strain evidence="5 6">TF01-11</strain>
    </source>
</reference>
<dbReference type="RefSeq" id="WP_055944952.1">
    <property type="nucleotide sequence ID" value="NZ_DBGDCA010000295.1"/>
</dbReference>
<organism evidence="5 6">
    <name type="scientific">Butyribacter intestini</name>
    <dbReference type="NCBI Taxonomy" id="1703332"/>
    <lineage>
        <taxon>Bacteria</taxon>
        <taxon>Bacillati</taxon>
        <taxon>Bacillota</taxon>
        <taxon>Clostridia</taxon>
        <taxon>Lachnospirales</taxon>
        <taxon>Lachnospiraceae</taxon>
        <taxon>Butyribacter</taxon>
    </lineage>
</organism>
<evidence type="ECO:0000259" key="4">
    <source>
        <dbReference type="Pfam" id="PF17853"/>
    </source>
</evidence>
<comment type="caution">
    <text evidence="5">The sequence shown here is derived from an EMBL/GenBank/DDBJ whole genome shotgun (WGS) entry which is preliminary data.</text>
</comment>
<dbReference type="Gene3D" id="1.10.10.2840">
    <property type="entry name" value="PucR C-terminal helix-turn-helix domain"/>
    <property type="match status" value="1"/>
</dbReference>
<dbReference type="Pfam" id="PF07905">
    <property type="entry name" value="PucR"/>
    <property type="match status" value="1"/>
</dbReference>
<proteinExistence type="inferred from homology"/>
<dbReference type="PANTHER" id="PTHR33744:SF1">
    <property type="entry name" value="DNA-BINDING TRANSCRIPTIONAL ACTIVATOR ADER"/>
    <property type="match status" value="1"/>
</dbReference>
<dbReference type="PANTHER" id="PTHR33744">
    <property type="entry name" value="CARBOHYDRATE DIACID REGULATOR"/>
    <property type="match status" value="1"/>
</dbReference>
<dbReference type="InterPro" id="IPR012914">
    <property type="entry name" value="PucR_dom"/>
</dbReference>
<dbReference type="Pfam" id="PF13556">
    <property type="entry name" value="HTH_30"/>
    <property type="match status" value="1"/>
</dbReference>
<dbReference type="AlphaFoldDB" id="A0AAW3JTW2"/>
<evidence type="ECO:0000256" key="1">
    <source>
        <dbReference type="ARBA" id="ARBA00006754"/>
    </source>
</evidence>
<name>A0AAW3JTW2_9FIRM</name>
<sequence>MLFQEIMRLEPFEGATVLVGDTRGEHQVKAVYVSDGSNIPEKAERGGAFFVCDTAFGDKNNKEFDDNLKKYIDCLTDKQAAGLIIEKHTEMAEITEDIVLYAAKKGIPLIIIPYETAVTQAVPQLYYSLFEDRNRQDESNLFMKELLYGDEQHAILRLANFNYKNEKQHIAIFFSFDKTDFDGKMIEELALVMPINLSLTLFSVVYPDEDGVVVVLELSQKEPVKDIVNRFLSAVQHDMGDKLNGNTVSAGVSSIFYKPERMKECVDEAKKAMRLLRGYNICHSARYFEEIGIYRFFFELGNDVELEDFMMQRLGELISYDKENNSDYIDTLETYLDFGCNIGETAEYLYMHRNTIRYRIIRVEEILGIDLNSAGTRFNLRFAFKIRKYLRQSE</sequence>
<evidence type="ECO:0000259" key="3">
    <source>
        <dbReference type="Pfam" id="PF13556"/>
    </source>
</evidence>
<feature type="domain" description="PucR C-terminal helix-turn-helix" evidence="3">
    <location>
        <begin position="329"/>
        <end position="386"/>
    </location>
</feature>
<dbReference type="InterPro" id="IPR025736">
    <property type="entry name" value="PucR_C-HTH_dom"/>
</dbReference>
<comment type="similarity">
    <text evidence="1">Belongs to the CdaR family.</text>
</comment>
<dbReference type="EMBL" id="LLKB01000005">
    <property type="protein sequence ID" value="KQC85241.1"/>
    <property type="molecule type" value="Genomic_DNA"/>
</dbReference>
<evidence type="ECO:0000313" key="5">
    <source>
        <dbReference type="EMBL" id="KQC85241.1"/>
    </source>
</evidence>
<feature type="domain" description="CdaR GGDEF-like" evidence="4">
    <location>
        <begin position="151"/>
        <end position="275"/>
    </location>
</feature>